<evidence type="ECO:0000313" key="1">
    <source>
        <dbReference type="EMBL" id="KAK6635013.1"/>
    </source>
</evidence>
<protein>
    <submittedName>
        <fullName evidence="1">Uncharacterized protein</fullName>
    </submittedName>
</protein>
<name>A0ABR1B4X7_POLSC</name>
<keyword evidence="2" id="KW-1185">Reference proteome</keyword>
<dbReference type="EMBL" id="JAWJWF010000003">
    <property type="protein sequence ID" value="KAK6635013.1"/>
    <property type="molecule type" value="Genomic_DNA"/>
</dbReference>
<evidence type="ECO:0000313" key="2">
    <source>
        <dbReference type="Proteomes" id="UP001359485"/>
    </source>
</evidence>
<proteinExistence type="predicted"/>
<dbReference type="Proteomes" id="UP001359485">
    <property type="component" value="Unassembled WGS sequence"/>
</dbReference>
<comment type="caution">
    <text evidence="1">The sequence shown here is derived from an EMBL/GenBank/DDBJ whole genome shotgun (WGS) entry which is preliminary data.</text>
</comment>
<accession>A0ABR1B4X7</accession>
<reference evidence="1 2" key="1">
    <citation type="submission" date="2023-09" db="EMBL/GenBank/DDBJ databases">
        <title>Genomes of two closely related lineages of the louse Polyplax serrata with different host specificities.</title>
        <authorList>
            <person name="Martinu J."/>
            <person name="Tarabai H."/>
            <person name="Stefka J."/>
            <person name="Hypsa V."/>
        </authorList>
    </citation>
    <scope>NUCLEOTIDE SEQUENCE [LARGE SCALE GENOMIC DNA]</scope>
    <source>
        <strain evidence="1">98ZLc_SE</strain>
    </source>
</reference>
<organism evidence="1 2">
    <name type="scientific">Polyplax serrata</name>
    <name type="common">Common mouse louse</name>
    <dbReference type="NCBI Taxonomy" id="468196"/>
    <lineage>
        <taxon>Eukaryota</taxon>
        <taxon>Metazoa</taxon>
        <taxon>Ecdysozoa</taxon>
        <taxon>Arthropoda</taxon>
        <taxon>Hexapoda</taxon>
        <taxon>Insecta</taxon>
        <taxon>Pterygota</taxon>
        <taxon>Neoptera</taxon>
        <taxon>Paraneoptera</taxon>
        <taxon>Psocodea</taxon>
        <taxon>Troctomorpha</taxon>
        <taxon>Phthiraptera</taxon>
        <taxon>Anoplura</taxon>
        <taxon>Polyplacidae</taxon>
        <taxon>Polyplax</taxon>
    </lineage>
</organism>
<gene>
    <name evidence="1" type="ORF">RUM44_000262</name>
</gene>
<sequence>MSDIWGMKSVRERLNGFEVQGTTAAVVRDEESGQSDEFTMPKSKFKKNNAAMPKRCNAEGAECFNNGREEVVGEKEVGWLAGGQEKAN</sequence>